<evidence type="ECO:0000313" key="3">
    <source>
        <dbReference type="Proteomes" id="UP001071777"/>
    </source>
</evidence>
<comment type="caution">
    <text evidence="2">The sequence shown here is derived from an EMBL/GenBank/DDBJ whole genome shotgun (WGS) entry which is preliminary data.</text>
</comment>
<evidence type="ECO:0000313" key="2">
    <source>
        <dbReference type="EMBL" id="KAJ1609256.1"/>
    </source>
</evidence>
<gene>
    <name evidence="2" type="ORF">OJ252_2265</name>
</gene>
<dbReference type="Proteomes" id="UP001071777">
    <property type="component" value="Unassembled WGS sequence"/>
</dbReference>
<accession>A0ABQ8P5N5</accession>
<reference evidence="2" key="1">
    <citation type="submission" date="2022-10" db="EMBL/GenBank/DDBJ databases">
        <title>Adaptive evolution leads to modifications in subtelomeric GC content in a zoonotic Cryptosporidium species.</title>
        <authorList>
            <person name="Li J."/>
            <person name="Feng Y."/>
            <person name="Xiao L."/>
        </authorList>
    </citation>
    <scope>NUCLEOTIDE SEQUENCE</scope>
    <source>
        <strain evidence="2">25894</strain>
    </source>
</reference>
<keyword evidence="3" id="KW-1185">Reference proteome</keyword>
<proteinExistence type="predicted"/>
<sequence>MFVVVILSEYFEAGLGGSAGEGEGAKVGGCRSYPGFAGVLPGQMLGFKFGGVGGSGGLASGVGERGGLPSEGDLHSSGLGEDGSMSV</sequence>
<protein>
    <submittedName>
        <fullName evidence="2">Uncharacterized protein</fullName>
    </submittedName>
</protein>
<dbReference type="EMBL" id="JAPCXB010000083">
    <property type="protein sequence ID" value="KAJ1609256.1"/>
    <property type="molecule type" value="Genomic_DNA"/>
</dbReference>
<organism evidence="2 3">
    <name type="scientific">Cryptosporidium canis</name>
    <dbReference type="NCBI Taxonomy" id="195482"/>
    <lineage>
        <taxon>Eukaryota</taxon>
        <taxon>Sar</taxon>
        <taxon>Alveolata</taxon>
        <taxon>Apicomplexa</taxon>
        <taxon>Conoidasida</taxon>
        <taxon>Coccidia</taxon>
        <taxon>Eucoccidiorida</taxon>
        <taxon>Eimeriorina</taxon>
        <taxon>Cryptosporidiidae</taxon>
        <taxon>Cryptosporidium</taxon>
    </lineage>
</organism>
<evidence type="ECO:0000256" key="1">
    <source>
        <dbReference type="SAM" id="MobiDB-lite"/>
    </source>
</evidence>
<feature type="region of interest" description="Disordered" evidence="1">
    <location>
        <begin position="62"/>
        <end position="87"/>
    </location>
</feature>
<name>A0ABQ8P5N5_9CRYT</name>